<dbReference type="Gene3D" id="2.60.40.2180">
    <property type="match status" value="1"/>
</dbReference>
<dbReference type="InterPro" id="IPR041172">
    <property type="entry name" value="EstA_Ig-like_N"/>
</dbReference>
<dbReference type="InterPro" id="IPR050955">
    <property type="entry name" value="Plant_Biomass_Hydrol_Est"/>
</dbReference>
<dbReference type="Pfam" id="PF18435">
    <property type="entry name" value="EstA_Ig_like"/>
    <property type="match status" value="1"/>
</dbReference>
<keyword evidence="1 3" id="KW-0732">Signal</keyword>
<sequence length="434" mass="47360">MKWKSWRRLGAAIMLCLSLGSTSFAANHITEAEAIGEVTGDGEHVSHVIVQYDAPVLSSSLSPSDYTVDGRTIEKVYTNTAAEKTTAHTESGNYVVLQLQALPLVDSSVDPHPEDGPVKDRQKKGHGGGPQLGSHGNPSPLPVMKANVSQTGFVKTVSGALYGPEEGIETSKSRDLIVEDFIQGTFTDSQQQNAVLKYNLYVPKNYDPQKKYPLVLFMHDAGVVSPDVKATLVQGLGAVTFASPGWQASHPCFVLAPQYDTVIVDDNYDYGPELDRTIHLIQSLCQTYSIDTRRIYNTGQSMGGMTSIAMDVKYPHFFAASYLIACKWNAAVTAPLASQPLWTVICEGDAGAYPSMTEILGNLEKSGTKVDRQTLDANVPTVQLQAEAASLIEPDCSHYLTIYKGGSHRYTWLYAYTMKPALEWIFSQSLPETH</sequence>
<dbReference type="Proteomes" id="UP000591071">
    <property type="component" value="Unassembled WGS sequence"/>
</dbReference>
<feature type="signal peptide" evidence="3">
    <location>
        <begin position="1"/>
        <end position="25"/>
    </location>
</feature>
<dbReference type="PANTHER" id="PTHR43037">
    <property type="entry name" value="UNNAMED PRODUCT-RELATED"/>
    <property type="match status" value="1"/>
</dbReference>
<evidence type="ECO:0000313" key="5">
    <source>
        <dbReference type="EMBL" id="NME27379.1"/>
    </source>
</evidence>
<protein>
    <recommendedName>
        <fullName evidence="4">Esterase Ig-like N-terminal domain-containing protein</fullName>
    </recommendedName>
</protein>
<evidence type="ECO:0000259" key="4">
    <source>
        <dbReference type="Pfam" id="PF18435"/>
    </source>
</evidence>
<proteinExistence type="predicted"/>
<feature type="chain" id="PRO_5032478934" description="Esterase Ig-like N-terminal domain-containing protein" evidence="3">
    <location>
        <begin position="26"/>
        <end position="434"/>
    </location>
</feature>
<dbReference type="PANTHER" id="PTHR43037:SF1">
    <property type="entry name" value="BLL1128 PROTEIN"/>
    <property type="match status" value="1"/>
</dbReference>
<dbReference type="EMBL" id="JABAFG010000002">
    <property type="protein sequence ID" value="NME27379.1"/>
    <property type="molecule type" value="Genomic_DNA"/>
</dbReference>
<dbReference type="Gene3D" id="3.40.50.1820">
    <property type="entry name" value="alpha/beta hydrolase"/>
    <property type="match status" value="1"/>
</dbReference>
<evidence type="ECO:0000256" key="3">
    <source>
        <dbReference type="SAM" id="SignalP"/>
    </source>
</evidence>
<name>A0A848BWS4_9FIRM</name>
<feature type="compositionally biased region" description="Basic and acidic residues" evidence="2">
    <location>
        <begin position="109"/>
        <end position="120"/>
    </location>
</feature>
<dbReference type="InterPro" id="IPR029058">
    <property type="entry name" value="AB_hydrolase_fold"/>
</dbReference>
<evidence type="ECO:0000313" key="6">
    <source>
        <dbReference type="Proteomes" id="UP000591071"/>
    </source>
</evidence>
<feature type="region of interest" description="Disordered" evidence="2">
    <location>
        <begin position="106"/>
        <end position="142"/>
    </location>
</feature>
<comment type="caution">
    <text evidence="5">The sequence shown here is derived from an EMBL/GenBank/DDBJ whole genome shotgun (WGS) entry which is preliminary data.</text>
</comment>
<dbReference type="RefSeq" id="WP_170087119.1">
    <property type="nucleotide sequence ID" value="NZ_JABAFG010000002.1"/>
</dbReference>
<accession>A0A848BWS4</accession>
<organism evidence="5 6">
    <name type="scientific">Megasphaera hexanoica</name>
    <dbReference type="NCBI Taxonomy" id="1675036"/>
    <lineage>
        <taxon>Bacteria</taxon>
        <taxon>Bacillati</taxon>
        <taxon>Bacillota</taxon>
        <taxon>Negativicutes</taxon>
        <taxon>Veillonellales</taxon>
        <taxon>Veillonellaceae</taxon>
        <taxon>Megasphaera</taxon>
    </lineage>
</organism>
<evidence type="ECO:0000256" key="1">
    <source>
        <dbReference type="ARBA" id="ARBA00022729"/>
    </source>
</evidence>
<gene>
    <name evidence="5" type="ORF">HF872_01865</name>
</gene>
<evidence type="ECO:0000256" key="2">
    <source>
        <dbReference type="SAM" id="MobiDB-lite"/>
    </source>
</evidence>
<feature type="domain" description="Esterase Ig-like N-terminal" evidence="4">
    <location>
        <begin position="32"/>
        <end position="162"/>
    </location>
</feature>
<dbReference type="AlphaFoldDB" id="A0A848BWS4"/>
<reference evidence="5 6" key="1">
    <citation type="submission" date="2020-04" db="EMBL/GenBank/DDBJ databases">
        <authorList>
            <person name="Hitch T.C.A."/>
            <person name="Wylensek D."/>
            <person name="Clavel T."/>
        </authorList>
    </citation>
    <scope>NUCLEOTIDE SEQUENCE [LARGE SCALE GENOMIC DNA]</scope>
    <source>
        <strain evidence="5 6">Oil-RF-744-FAT-WT-6-1</strain>
    </source>
</reference>
<dbReference type="SUPFAM" id="SSF53474">
    <property type="entry name" value="alpha/beta-Hydrolases"/>
    <property type="match status" value="1"/>
</dbReference>